<dbReference type="InterPro" id="IPR050545">
    <property type="entry name" value="Mycobact_MmpL"/>
</dbReference>
<evidence type="ECO:0000256" key="6">
    <source>
        <dbReference type="ARBA" id="ARBA00023136"/>
    </source>
</evidence>
<dbReference type="Pfam" id="PF03176">
    <property type="entry name" value="MMPL"/>
    <property type="match status" value="2"/>
</dbReference>
<name>A0A0E4CMD2_MYCLN</name>
<dbReference type="SUPFAM" id="SSF82866">
    <property type="entry name" value="Multidrug efflux transporter AcrB transmembrane domain"/>
    <property type="match status" value="2"/>
</dbReference>
<evidence type="ECO:0000256" key="3">
    <source>
        <dbReference type="ARBA" id="ARBA00022475"/>
    </source>
</evidence>
<sequence>MHGDRGMSTAVPHPRPDAEEVERPRVAKALRALAIPILVFWILAAIVTNVFVPSIEVNTAANAEAEVPRDAPSSQAAILQGRAFHESDYTSAAVILFETKGRKLGEQDHQYYNEVVRRLQQDKQHVQSLLNLWGKPVTMSGQQSADAEAATLTVRPTGDLGDASSNHSIDAIRDIVAKVPKPSGLNVYVSGPSPLASDTLHAADESLTTLTIVTIILIIVMLLIAYRSATRALIPLAGVLITLATARGVVSFFVGLHVLGISSFATNMVVALVLGVSTDYGIFYLGRYHEARRAGFDKEAAYYTSVANTSHVVMGSGMAISGATLCLSLTKLNYFRTLGPPCFVAMVVAVAGALTLGPALLTLGSKIKYLEAPRPTGPMWRRLGTAIARWPAAVLAIAILVIPLAILNLASYKVSYNDRDFAPATVESSKGYAASDRHFPKSELSTDVLYVQADHDMRNTTDMITLDRIAKSLIRLPGIALVQGITRPNGRAIEHASLPYSLGAMGTKLGENIGFLRDRVADIDTLAAKTGSVIEITRRLEDITQELSVGTHISRESAERLKSFSEEARDHLADYDDFSRPMRSYFYWEKHCFDVPICWALRSLLESVDSVDEITNELGNEVHGLTIIDAVTPRIITQIHAVATNLESIRSLTLTLQSTLHALIPQLDVFINPLVDMAQAFDAAKNDDFFFLPPDALTTPDFKVGMDFFMTPDGRGARTIVYHQGEAMSPEGIKQIRDVSAAAQESIKGTPLSNAQLYVAGAASNYRDVEDFSYNDLIIMMLATFGLVFIIVLMITRALAGSIVVLITVILSFAGSLGLATFVWETLLGIQLHWLTIPISFIVLVGVGCDYNLLLLSRYKEEIDAGFGTGLIRAMAGSGNVVVTAALVLAGTMLALLSSDVVNIGQAGSTICIGLIFDMMIVRLFLVMPLARILGPWFWWPQKIRRSPGLGVAR</sequence>
<feature type="transmembrane region" description="Helical" evidence="8">
    <location>
        <begin position="207"/>
        <end position="226"/>
    </location>
</feature>
<keyword evidence="3" id="KW-1003">Cell membrane</keyword>
<evidence type="ECO:0000256" key="4">
    <source>
        <dbReference type="ARBA" id="ARBA00022692"/>
    </source>
</evidence>
<dbReference type="STRING" id="141349.BN1232_01745"/>
<protein>
    <submittedName>
        <fullName evidence="10">Membrane protein MmpL</fullName>
    </submittedName>
</protein>
<evidence type="ECO:0000256" key="1">
    <source>
        <dbReference type="ARBA" id="ARBA00004651"/>
    </source>
</evidence>
<feature type="transmembrane region" description="Helical" evidence="8">
    <location>
        <begin position="233"/>
        <end position="256"/>
    </location>
</feature>
<accession>A0A0E4CMD2</accession>
<keyword evidence="4 8" id="KW-0812">Transmembrane</keyword>
<evidence type="ECO:0000256" key="8">
    <source>
        <dbReference type="SAM" id="Phobius"/>
    </source>
</evidence>
<feature type="domain" description="Membrane transport protein MMPL" evidence="9">
    <location>
        <begin position="626"/>
        <end position="948"/>
    </location>
</feature>
<dbReference type="EMBL" id="CTEE01000001">
    <property type="protein sequence ID" value="CQD09574.1"/>
    <property type="molecule type" value="Genomic_DNA"/>
</dbReference>
<feature type="transmembrane region" description="Helical" evidence="8">
    <location>
        <begin position="343"/>
        <end position="365"/>
    </location>
</feature>
<feature type="transmembrane region" description="Helical" evidence="8">
    <location>
        <begin position="904"/>
        <end position="926"/>
    </location>
</feature>
<proteinExistence type="inferred from homology"/>
<dbReference type="Gene3D" id="1.20.1640.10">
    <property type="entry name" value="Multidrug efflux transporter AcrB transmembrane domain"/>
    <property type="match status" value="2"/>
</dbReference>
<keyword evidence="6 8" id="KW-0472">Membrane</keyword>
<organism evidence="10 11">
    <name type="scientific">Mycobacterium lentiflavum</name>
    <dbReference type="NCBI Taxonomy" id="141349"/>
    <lineage>
        <taxon>Bacteria</taxon>
        <taxon>Bacillati</taxon>
        <taxon>Actinomycetota</taxon>
        <taxon>Actinomycetes</taxon>
        <taxon>Mycobacteriales</taxon>
        <taxon>Mycobacteriaceae</taxon>
        <taxon>Mycobacterium</taxon>
        <taxon>Mycobacterium simiae complex</taxon>
    </lineage>
</organism>
<feature type="transmembrane region" description="Helical" evidence="8">
    <location>
        <begin position="777"/>
        <end position="796"/>
    </location>
</feature>
<dbReference type="PANTHER" id="PTHR33406">
    <property type="entry name" value="MEMBRANE PROTEIN MJ1562-RELATED"/>
    <property type="match status" value="1"/>
</dbReference>
<feature type="transmembrane region" description="Helical" evidence="8">
    <location>
        <begin position="874"/>
        <end position="898"/>
    </location>
</feature>
<feature type="transmembrane region" description="Helical" evidence="8">
    <location>
        <begin position="32"/>
        <end position="52"/>
    </location>
</feature>
<comment type="similarity">
    <text evidence="2">Belongs to the resistance-nodulation-cell division (RND) (TC 2.A.6) family. MmpL subfamily.</text>
</comment>
<dbReference type="AlphaFoldDB" id="A0A0E4CMD2"/>
<dbReference type="OrthoDB" id="2365435at2"/>
<feature type="transmembrane region" description="Helical" evidence="8">
    <location>
        <begin position="803"/>
        <end position="824"/>
    </location>
</feature>
<feature type="domain" description="Membrane transport protein MMPL" evidence="9">
    <location>
        <begin position="68"/>
        <end position="393"/>
    </location>
</feature>
<feature type="transmembrane region" description="Helical" evidence="8">
    <location>
        <begin position="268"/>
        <end position="288"/>
    </location>
</feature>
<dbReference type="InterPro" id="IPR004869">
    <property type="entry name" value="MMPL_dom"/>
</dbReference>
<dbReference type="PANTHER" id="PTHR33406:SF6">
    <property type="entry name" value="MEMBRANE PROTEIN YDGH-RELATED"/>
    <property type="match status" value="1"/>
</dbReference>
<feature type="transmembrane region" description="Helical" evidence="8">
    <location>
        <begin position="830"/>
        <end position="853"/>
    </location>
</feature>
<evidence type="ECO:0000259" key="9">
    <source>
        <dbReference type="Pfam" id="PF03176"/>
    </source>
</evidence>
<evidence type="ECO:0000313" key="11">
    <source>
        <dbReference type="Proteomes" id="UP000199251"/>
    </source>
</evidence>
<dbReference type="Proteomes" id="UP000199251">
    <property type="component" value="Unassembled WGS sequence"/>
</dbReference>
<evidence type="ECO:0000256" key="7">
    <source>
        <dbReference type="SAM" id="MobiDB-lite"/>
    </source>
</evidence>
<evidence type="ECO:0000313" key="10">
    <source>
        <dbReference type="EMBL" id="CQD09574.1"/>
    </source>
</evidence>
<gene>
    <name evidence="10" type="ORF">BN1232_01745</name>
</gene>
<dbReference type="GO" id="GO:0005886">
    <property type="term" value="C:plasma membrane"/>
    <property type="evidence" value="ECO:0007669"/>
    <property type="project" value="UniProtKB-SubCell"/>
</dbReference>
<evidence type="ECO:0000256" key="2">
    <source>
        <dbReference type="ARBA" id="ARBA00010157"/>
    </source>
</evidence>
<comment type="subcellular location">
    <subcellularLocation>
        <location evidence="1">Cell membrane</location>
        <topology evidence="1">Multi-pass membrane protein</topology>
    </subcellularLocation>
</comment>
<reference evidence="10 11" key="1">
    <citation type="submission" date="2015-03" db="EMBL/GenBank/DDBJ databases">
        <authorList>
            <person name="Urmite Genomes"/>
        </authorList>
    </citation>
    <scope>NUCLEOTIDE SEQUENCE [LARGE SCALE GENOMIC DNA]</scope>
    <source>
        <strain evidence="10 11">CSUR P1491</strain>
    </source>
</reference>
<feature type="transmembrane region" description="Helical" evidence="8">
    <location>
        <begin position="386"/>
        <end position="410"/>
    </location>
</feature>
<feature type="transmembrane region" description="Helical" evidence="8">
    <location>
        <begin position="300"/>
        <end position="323"/>
    </location>
</feature>
<keyword evidence="5 8" id="KW-1133">Transmembrane helix</keyword>
<evidence type="ECO:0000256" key="5">
    <source>
        <dbReference type="ARBA" id="ARBA00022989"/>
    </source>
</evidence>
<feature type="region of interest" description="Disordered" evidence="7">
    <location>
        <begin position="1"/>
        <end position="22"/>
    </location>
</feature>